<dbReference type="EMBL" id="CAADEZ010000819">
    <property type="protein sequence ID" value="VFJ75240.1"/>
    <property type="molecule type" value="Genomic_DNA"/>
</dbReference>
<evidence type="ECO:0000256" key="4">
    <source>
        <dbReference type="ARBA" id="ARBA00022670"/>
    </source>
</evidence>
<keyword evidence="8 11" id="KW-1133">Transmembrane helix</keyword>
<accession>A0A450TVY7</accession>
<feature type="domain" description="Peptidase S49 N-terminal proteobacteria" evidence="13">
    <location>
        <begin position="3"/>
        <end position="153"/>
    </location>
</feature>
<evidence type="ECO:0000256" key="2">
    <source>
        <dbReference type="ARBA" id="ARBA00008683"/>
    </source>
</evidence>
<evidence type="ECO:0000313" key="14">
    <source>
        <dbReference type="EMBL" id="VFJ73151.1"/>
    </source>
</evidence>
<sequence length="344" mass="38282">MLDILMQYALFLAKAITIVIAIGIVIAMLVGSTRKERTGEKLEVRNINNKYEAMAEILRGELLSKKALKQWEKSDKTKKKKENKQQKTDDGSDPRKRVFVLDFDGDIKATACAALREEITAVLSLATGKDEVVVRLESAGGLVHEHGLAASQLMRIRQREIPLTVTVDKVAASGGYMMACVANHIVAAPFAVVGSIGVLAQLPNFHRLLDRHGIDFEQIKAGDFKRTVTFFGENTDKDREKLKEELEETHELFKAFIMENRSGLDIAKVSTGEHWYGTRALELKLVDELMTSDDYLLAASEKADLYEVSYTAKKSVTERIAAAVQAVVEKSVSSFRNAFFYGGY</sequence>
<evidence type="ECO:0000313" key="15">
    <source>
        <dbReference type="EMBL" id="VFJ75240.1"/>
    </source>
</evidence>
<dbReference type="Gene3D" id="3.90.226.10">
    <property type="entry name" value="2-enoyl-CoA Hydratase, Chain A, domain 1"/>
    <property type="match status" value="1"/>
</dbReference>
<keyword evidence="7" id="KW-0720">Serine protease</keyword>
<dbReference type="EMBL" id="CAADFL010000667">
    <property type="protein sequence ID" value="VFK20074.1"/>
    <property type="molecule type" value="Genomic_DNA"/>
</dbReference>
<evidence type="ECO:0000256" key="1">
    <source>
        <dbReference type="ARBA" id="ARBA00004236"/>
    </source>
</evidence>
<dbReference type="InterPro" id="IPR002142">
    <property type="entry name" value="Peptidase_S49"/>
</dbReference>
<evidence type="ECO:0000313" key="16">
    <source>
        <dbReference type="EMBL" id="VFK20074.1"/>
    </source>
</evidence>
<evidence type="ECO:0000256" key="8">
    <source>
        <dbReference type="ARBA" id="ARBA00022989"/>
    </source>
</evidence>
<evidence type="ECO:0000256" key="7">
    <source>
        <dbReference type="ARBA" id="ARBA00022825"/>
    </source>
</evidence>
<dbReference type="PANTHER" id="PTHR42987:SF4">
    <property type="entry name" value="PROTEASE SOHB-RELATED"/>
    <property type="match status" value="1"/>
</dbReference>
<feature type="compositionally biased region" description="Basic and acidic residues" evidence="10">
    <location>
        <begin position="83"/>
        <end position="93"/>
    </location>
</feature>
<dbReference type="InterPro" id="IPR047272">
    <property type="entry name" value="S49_SppA_C"/>
</dbReference>
<evidence type="ECO:0000256" key="10">
    <source>
        <dbReference type="SAM" id="MobiDB-lite"/>
    </source>
</evidence>
<feature type="domain" description="Peptidase S49" evidence="12">
    <location>
        <begin position="157"/>
        <end position="305"/>
    </location>
</feature>
<protein>
    <submittedName>
        <fullName evidence="14">Serine protease SohB</fullName>
    </submittedName>
</protein>
<dbReference type="EMBL" id="CAADFA010000705">
    <property type="protein sequence ID" value="VFJ73151.1"/>
    <property type="molecule type" value="Genomic_DNA"/>
</dbReference>
<feature type="region of interest" description="Disordered" evidence="10">
    <location>
        <begin position="73"/>
        <end position="93"/>
    </location>
</feature>
<evidence type="ECO:0000256" key="5">
    <source>
        <dbReference type="ARBA" id="ARBA00022692"/>
    </source>
</evidence>
<dbReference type="GO" id="GO:0004252">
    <property type="term" value="F:serine-type endopeptidase activity"/>
    <property type="evidence" value="ECO:0007669"/>
    <property type="project" value="InterPro"/>
</dbReference>
<dbReference type="SUPFAM" id="SSF52096">
    <property type="entry name" value="ClpP/crotonase"/>
    <property type="match status" value="1"/>
</dbReference>
<gene>
    <name evidence="15" type="ORF">BECKFM1743A_GA0114220_108191</name>
    <name evidence="16" type="ORF">BECKFM1743B_GA0114221_106672</name>
    <name evidence="14" type="ORF">BECKFM1743C_GA0114222_107051</name>
</gene>
<dbReference type="Gene3D" id="6.20.330.10">
    <property type="match status" value="1"/>
</dbReference>
<dbReference type="Pfam" id="PF01343">
    <property type="entry name" value="Peptidase_S49"/>
    <property type="match status" value="1"/>
</dbReference>
<keyword evidence="5 11" id="KW-0812">Transmembrane</keyword>
<keyword evidence="3" id="KW-1003">Cell membrane</keyword>
<dbReference type="PANTHER" id="PTHR42987">
    <property type="entry name" value="PEPTIDASE S49"/>
    <property type="match status" value="1"/>
</dbReference>
<dbReference type="Pfam" id="PF08496">
    <property type="entry name" value="Peptidase_S49_N"/>
    <property type="match status" value="1"/>
</dbReference>
<dbReference type="NCBIfam" id="NF008745">
    <property type="entry name" value="PRK11778.1"/>
    <property type="match status" value="1"/>
</dbReference>
<evidence type="ECO:0000256" key="3">
    <source>
        <dbReference type="ARBA" id="ARBA00022475"/>
    </source>
</evidence>
<feature type="transmembrane region" description="Helical" evidence="11">
    <location>
        <begin position="6"/>
        <end position="31"/>
    </location>
</feature>
<reference evidence="14" key="1">
    <citation type="submission" date="2019-02" db="EMBL/GenBank/DDBJ databases">
        <authorList>
            <person name="Gruber-Vodicka R. H."/>
            <person name="Seah K. B. B."/>
        </authorList>
    </citation>
    <scope>NUCLEOTIDE SEQUENCE</scope>
    <source>
        <strain evidence="15">BECK_BZ163</strain>
        <strain evidence="16">BECK_BZ164</strain>
        <strain evidence="14">BECK_BZ165</strain>
    </source>
</reference>
<name>A0A450TVY7_9GAMM</name>
<proteinExistence type="inferred from homology"/>
<dbReference type="AlphaFoldDB" id="A0A450TVY7"/>
<dbReference type="InterPro" id="IPR013703">
    <property type="entry name" value="Peptidase_S49_N_proteobac"/>
</dbReference>
<evidence type="ECO:0000256" key="11">
    <source>
        <dbReference type="SAM" id="Phobius"/>
    </source>
</evidence>
<comment type="similarity">
    <text evidence="2">Belongs to the peptidase S49 family.</text>
</comment>
<keyword evidence="9 11" id="KW-0472">Membrane</keyword>
<evidence type="ECO:0000259" key="13">
    <source>
        <dbReference type="Pfam" id="PF08496"/>
    </source>
</evidence>
<evidence type="ECO:0000256" key="9">
    <source>
        <dbReference type="ARBA" id="ARBA00023136"/>
    </source>
</evidence>
<dbReference type="CDD" id="cd07023">
    <property type="entry name" value="S49_Sppa_N_C"/>
    <property type="match status" value="1"/>
</dbReference>
<dbReference type="InterPro" id="IPR029045">
    <property type="entry name" value="ClpP/crotonase-like_dom_sf"/>
</dbReference>
<keyword evidence="6" id="KW-0378">Hydrolase</keyword>
<dbReference type="GO" id="GO:0005886">
    <property type="term" value="C:plasma membrane"/>
    <property type="evidence" value="ECO:0007669"/>
    <property type="project" value="UniProtKB-SubCell"/>
</dbReference>
<keyword evidence="4 14" id="KW-0645">Protease</keyword>
<comment type="subcellular location">
    <subcellularLocation>
        <location evidence="1">Cell membrane</location>
    </subcellularLocation>
</comment>
<organism evidence="14">
    <name type="scientific">Candidatus Kentrum sp. FM</name>
    <dbReference type="NCBI Taxonomy" id="2126340"/>
    <lineage>
        <taxon>Bacteria</taxon>
        <taxon>Pseudomonadati</taxon>
        <taxon>Pseudomonadota</taxon>
        <taxon>Gammaproteobacteria</taxon>
        <taxon>Candidatus Kentrum</taxon>
    </lineage>
</organism>
<evidence type="ECO:0000259" key="12">
    <source>
        <dbReference type="Pfam" id="PF01343"/>
    </source>
</evidence>
<dbReference type="GO" id="GO:0006508">
    <property type="term" value="P:proteolysis"/>
    <property type="evidence" value="ECO:0007669"/>
    <property type="project" value="UniProtKB-KW"/>
</dbReference>
<evidence type="ECO:0000256" key="6">
    <source>
        <dbReference type="ARBA" id="ARBA00022801"/>
    </source>
</evidence>